<evidence type="ECO:0008006" key="3">
    <source>
        <dbReference type="Google" id="ProtNLM"/>
    </source>
</evidence>
<evidence type="ECO:0000313" key="1">
    <source>
        <dbReference type="EMBL" id="MCF2949072.1"/>
    </source>
</evidence>
<accession>A0ABS9DAM0</accession>
<dbReference type="Proteomes" id="UP001521137">
    <property type="component" value="Unassembled WGS sequence"/>
</dbReference>
<dbReference type="EMBL" id="JAKGAS010000007">
    <property type="protein sequence ID" value="MCF2949072.1"/>
    <property type="molecule type" value="Genomic_DNA"/>
</dbReference>
<sequence>MQKIIQKLGENVQLIYRKAIDADQIISQLQNHGKGKFSAIFPAEAGFSANSKYFKPYVEELAKTVVELSEQPESDLKTELPDLVAKIELLLKTLSHFQQTVRK</sequence>
<comment type="caution">
    <text evidence="1">The sequence shown here is derived from an EMBL/GenBank/DDBJ whole genome shotgun (WGS) entry which is preliminary data.</text>
</comment>
<organism evidence="1 2">
    <name type="scientific">Paraglaciecola algarum</name>
    <dbReference type="NCBI Taxonomy" id="3050085"/>
    <lineage>
        <taxon>Bacteria</taxon>
        <taxon>Pseudomonadati</taxon>
        <taxon>Pseudomonadota</taxon>
        <taxon>Gammaproteobacteria</taxon>
        <taxon>Alteromonadales</taxon>
        <taxon>Alteromonadaceae</taxon>
        <taxon>Paraglaciecola</taxon>
    </lineage>
</organism>
<name>A0ABS9DAM0_9ALTE</name>
<keyword evidence="2" id="KW-1185">Reference proteome</keyword>
<evidence type="ECO:0000313" key="2">
    <source>
        <dbReference type="Proteomes" id="UP001521137"/>
    </source>
</evidence>
<reference evidence="1 2" key="1">
    <citation type="submission" date="2022-01" db="EMBL/GenBank/DDBJ databases">
        <title>Paraglaciecola sp. G1-23.</title>
        <authorList>
            <person name="Jin M.S."/>
            <person name="Han D.M."/>
            <person name="Kim H.M."/>
            <person name="Jeon C.O."/>
        </authorList>
    </citation>
    <scope>NUCLEOTIDE SEQUENCE [LARGE SCALE GENOMIC DNA]</scope>
    <source>
        <strain evidence="1 2">G1-23</strain>
    </source>
</reference>
<protein>
    <recommendedName>
        <fullName evidence="3">Prephenate dehydrogenase</fullName>
    </recommendedName>
</protein>
<gene>
    <name evidence="1" type="ORF">L0668_13200</name>
</gene>
<proteinExistence type="predicted"/>
<dbReference type="RefSeq" id="WP_235313127.1">
    <property type="nucleotide sequence ID" value="NZ_JAKGAS010000007.1"/>
</dbReference>